<sequence>MNMSKIQDLQFNKGTGALFKVEHEGKMVKCFVTQDNEFLTRKASPGQIFPNIFNRYTSVIYQAAVKNIQTKGIDSNPWGNHITAQDIQEAQREC</sequence>
<gene>
    <name evidence="1" type="ORF">SAMN05660429_00495</name>
</gene>
<evidence type="ECO:0000313" key="2">
    <source>
        <dbReference type="Proteomes" id="UP000199308"/>
    </source>
</evidence>
<dbReference type="AlphaFoldDB" id="A0A1H9ZLT2"/>
<name>A0A1H9ZLT2_THASX</name>
<dbReference type="EMBL" id="FOHK01000002">
    <property type="protein sequence ID" value="SES82304.1"/>
    <property type="molecule type" value="Genomic_DNA"/>
</dbReference>
<protein>
    <submittedName>
        <fullName evidence="1">Uncharacterized protein</fullName>
    </submittedName>
</protein>
<reference evidence="1 2" key="1">
    <citation type="submission" date="2016-10" db="EMBL/GenBank/DDBJ databases">
        <authorList>
            <person name="de Groot N.N."/>
        </authorList>
    </citation>
    <scope>NUCLEOTIDE SEQUENCE [LARGE SCALE GENOMIC DNA]</scope>
    <source>
        <strain evidence="1 2">DSM 19706</strain>
    </source>
</reference>
<dbReference type="Proteomes" id="UP000199308">
    <property type="component" value="Unassembled WGS sequence"/>
</dbReference>
<accession>A0A1H9ZLT2</accession>
<organism evidence="1 2">
    <name type="scientific">Thalassotalea agarivorans</name>
    <name type="common">Thalassomonas agarivorans</name>
    <dbReference type="NCBI Taxonomy" id="349064"/>
    <lineage>
        <taxon>Bacteria</taxon>
        <taxon>Pseudomonadati</taxon>
        <taxon>Pseudomonadota</taxon>
        <taxon>Gammaproteobacteria</taxon>
        <taxon>Alteromonadales</taxon>
        <taxon>Colwelliaceae</taxon>
        <taxon>Thalassotalea</taxon>
    </lineage>
</organism>
<evidence type="ECO:0000313" key="1">
    <source>
        <dbReference type="EMBL" id="SES82304.1"/>
    </source>
</evidence>
<proteinExistence type="predicted"/>
<keyword evidence="2" id="KW-1185">Reference proteome</keyword>